<dbReference type="InterPro" id="IPR001584">
    <property type="entry name" value="Integrase_cat-core"/>
</dbReference>
<dbReference type="GO" id="GO:0015074">
    <property type="term" value="P:DNA integration"/>
    <property type="evidence" value="ECO:0007669"/>
    <property type="project" value="InterPro"/>
</dbReference>
<evidence type="ECO:0000256" key="1">
    <source>
        <dbReference type="ARBA" id="ARBA00039658"/>
    </source>
</evidence>
<keyword evidence="8" id="KW-1185">Reference proteome</keyword>
<dbReference type="InterPro" id="IPR036397">
    <property type="entry name" value="RNaseH_sf"/>
</dbReference>
<keyword evidence="2" id="KW-0479">Metal-binding</keyword>
<dbReference type="FunFam" id="1.10.340.70:FF:000001">
    <property type="entry name" value="Retrovirus-related Pol polyprotein from transposon gypsy-like Protein"/>
    <property type="match status" value="1"/>
</dbReference>
<evidence type="ECO:0000256" key="2">
    <source>
        <dbReference type="PROSITE-ProRule" id="PRU00047"/>
    </source>
</evidence>
<evidence type="ECO:0000259" key="5">
    <source>
        <dbReference type="PROSITE" id="PS50804"/>
    </source>
</evidence>
<dbReference type="Gene3D" id="4.10.60.10">
    <property type="entry name" value="Zinc finger, CCHC-type"/>
    <property type="match status" value="1"/>
</dbReference>
<reference evidence="7 8" key="1">
    <citation type="journal article" date="2019" name="Proc. Natl. Acad. Sci. U.S.A.">
        <title>Regulatory changes in pterin and carotenoid genes underlie balanced color polymorphisms in the wall lizard.</title>
        <authorList>
            <person name="Andrade P."/>
            <person name="Pinho C."/>
            <person name="Perez I de Lanuza G."/>
            <person name="Afonso S."/>
            <person name="Brejcha J."/>
            <person name="Rubin C.J."/>
            <person name="Wallerman O."/>
            <person name="Pereira P."/>
            <person name="Sabatino S.J."/>
            <person name="Bellati A."/>
            <person name="Pellitteri-Rosa D."/>
            <person name="Bosakova Z."/>
            <person name="Bunikis I."/>
            <person name="Carretero M.A."/>
            <person name="Feiner N."/>
            <person name="Marsik P."/>
            <person name="Pauperio F."/>
            <person name="Salvi D."/>
            <person name="Soler L."/>
            <person name="While G.M."/>
            <person name="Uller T."/>
            <person name="Font E."/>
            <person name="Andersson L."/>
            <person name="Carneiro M."/>
        </authorList>
    </citation>
    <scope>NUCLEOTIDE SEQUENCE</scope>
</reference>
<dbReference type="Gene3D" id="3.30.420.10">
    <property type="entry name" value="Ribonuclease H-like superfamily/Ribonuclease H"/>
    <property type="match status" value="1"/>
</dbReference>
<dbReference type="SUPFAM" id="SSF57756">
    <property type="entry name" value="Retrovirus zinc finger-like domains"/>
    <property type="match status" value="1"/>
</dbReference>
<dbReference type="InterPro" id="IPR036875">
    <property type="entry name" value="Znf_CCHC_sf"/>
</dbReference>
<dbReference type="Pfam" id="PF17921">
    <property type="entry name" value="Integrase_H2C2"/>
    <property type="match status" value="1"/>
</dbReference>
<feature type="domain" description="Integrase catalytic" evidence="6">
    <location>
        <begin position="848"/>
        <end position="1011"/>
    </location>
</feature>
<evidence type="ECO:0000259" key="4">
    <source>
        <dbReference type="PROSITE" id="PS50158"/>
    </source>
</evidence>
<dbReference type="GO" id="GO:0003676">
    <property type="term" value="F:nucleic acid binding"/>
    <property type="evidence" value="ECO:0007669"/>
    <property type="project" value="InterPro"/>
</dbReference>
<keyword evidence="2" id="KW-0863">Zinc-finger</keyword>
<dbReference type="Pfam" id="PF02023">
    <property type="entry name" value="SCAN"/>
    <property type="match status" value="1"/>
</dbReference>
<dbReference type="Proteomes" id="UP000472272">
    <property type="component" value="Chromosome 7"/>
</dbReference>
<dbReference type="Gene3D" id="1.10.4020.10">
    <property type="entry name" value="DNA breaking-rejoining enzymes"/>
    <property type="match status" value="1"/>
</dbReference>
<feature type="domain" description="CCHC-type" evidence="4">
    <location>
        <begin position="470"/>
        <end position="485"/>
    </location>
</feature>
<dbReference type="SUPFAM" id="SSF53098">
    <property type="entry name" value="Ribonuclease H-like"/>
    <property type="match status" value="1"/>
</dbReference>
<dbReference type="Pfam" id="PF00665">
    <property type="entry name" value="rve"/>
    <property type="match status" value="1"/>
</dbReference>
<dbReference type="PROSITE" id="PS50804">
    <property type="entry name" value="SCAN_BOX"/>
    <property type="match status" value="1"/>
</dbReference>
<dbReference type="PANTHER" id="PTHR37984:SF15">
    <property type="entry name" value="INTEGRASE CATALYTIC DOMAIN-CONTAINING PROTEIN"/>
    <property type="match status" value="1"/>
</dbReference>
<dbReference type="Gene3D" id="1.10.340.70">
    <property type="match status" value="1"/>
</dbReference>
<feature type="region of interest" description="Disordered" evidence="3">
    <location>
        <begin position="668"/>
        <end position="710"/>
    </location>
</feature>
<dbReference type="PANTHER" id="PTHR37984">
    <property type="entry name" value="PROTEIN CBG26694"/>
    <property type="match status" value="1"/>
</dbReference>
<dbReference type="SMART" id="SM00343">
    <property type="entry name" value="ZnF_C2HC"/>
    <property type="match status" value="1"/>
</dbReference>
<dbReference type="OMA" id="WIRDPED"/>
<name>A0A670ISR5_PODMU</name>
<organism evidence="7 8">
    <name type="scientific">Podarcis muralis</name>
    <name type="common">Wall lizard</name>
    <name type="synonym">Lacerta muralis</name>
    <dbReference type="NCBI Taxonomy" id="64176"/>
    <lineage>
        <taxon>Eukaryota</taxon>
        <taxon>Metazoa</taxon>
        <taxon>Chordata</taxon>
        <taxon>Craniata</taxon>
        <taxon>Vertebrata</taxon>
        <taxon>Euteleostomi</taxon>
        <taxon>Lepidosauria</taxon>
        <taxon>Squamata</taxon>
        <taxon>Bifurcata</taxon>
        <taxon>Unidentata</taxon>
        <taxon>Episquamata</taxon>
        <taxon>Laterata</taxon>
        <taxon>Lacertibaenia</taxon>
        <taxon>Lacertidae</taxon>
        <taxon>Podarcis</taxon>
    </lineage>
</organism>
<keyword evidence="2" id="KW-0862">Zinc</keyword>
<dbReference type="PROSITE" id="PS50158">
    <property type="entry name" value="ZF_CCHC"/>
    <property type="match status" value="1"/>
</dbReference>
<sequence>MGVVGGASSLPVETNPIRTPSPSEKSASWFSDGSQEELVDASIPETVRKGQQETCRAEGGRDASEYQTLTPREEVQAEAASARPRENLPVYTESKEMDFSEGLDVEWIRDPEDGGFRSREKCSKVGQAIQMAPQYSHQGLPQQRQVMTGREYSRGAYGPDVRRKVGQPSLSPGKVYSPVGAQQVRVPVRQYVAEEEEFFQRPQRECAVAEQQRPDGWMPPSRTPRYEPVPVRGGTQQQPSPPGLTLNNLNWRVFQKYQPPTDVLCYLNLFEVTCKDMGVAPELYMVVLRSLVCGDLSELMGHLPQDDLNNYEKFKKLVMRRLGLHPEQYRKAFRKVEKGGLTDNIAVFSAKMAQNFELWLAAEGARDAKDIKQLLLIEQLMRSLSPEIASLVADQKPRTLEEATSLAESFWVNRAQWTTKGGNNANRPMIGSGRSAPPIKEPGRGVPTPAKDSAATGGERSKLSPTSGLCFLCKKPGHVKAACPQLGNKKPPILTSTPAVRMIQRPEEDWEEEQLKPGVEQNLALKEEGGAAFEAETPAVPITAVNVGPVSAGSNFKTPHVNWAKLEFSAPIEVNKTVVESYRDSGSDITSVSRDLVLPSQMQAKPLKISPYGVEEIFQPTAIVPLKYKGYSGDHLVIVHDPQVCKSPVLVGNDLGFQVYLQQQTKGNPVTVATPPTPLQAGTDSVEPETGLDGRPGREGELPILDTEPTKNFDAPVELGDLGEFAAEQQADPSLQDCRGAVGAPLRGAKRAQFVYKKGLLYRQFIPKKVKDKDFVLQLVVPAKKRSTVLSLAHEDGLAGHMGLQKTLERLTRYFYWPDVYQTTKAYVRSCAICQKVGNDRDNLPSELQSVPLEANVLEKWGIDLVGPLPKTRSGKQFLCIIIDYASRYVWGTSLANTSANSLVKALISAFCSLGIPKVLVSDLGTNFMAKVTQEVLRMSEVRHHTSITYQHQGNGLVERVQKTLVQMLRKYALAHGSSWDQDLPLVVAAYNDSHQRSLGFAPNQLIFGRFLNTPLSMLRKEWEGSEEEIKLPSVSEYFAQLKGTLADVWQLAKENLENARLDQKKVHDTRAVCKQFEVGDQVWILRPSRPHKLDVKWQGPGVVEAKLSSVRYLVSCKELHPTAREYHANSLKMYVEQKISVLAISQSQEEVPSSPVDLLTEYKQAGAVSDVLQLPTLSETQAKELYEALLPYSNTFSTKPGRTHLAQHHFVTGDSPPPLPHVLTELVKPLHRTLSPK</sequence>
<dbReference type="SUPFAM" id="SSF47353">
    <property type="entry name" value="Retrovirus capsid dimerization domain-like"/>
    <property type="match status" value="1"/>
</dbReference>
<evidence type="ECO:0000256" key="3">
    <source>
        <dbReference type="SAM" id="MobiDB-lite"/>
    </source>
</evidence>
<proteinExistence type="predicted"/>
<dbReference type="InterPro" id="IPR003309">
    <property type="entry name" value="SCAN_dom"/>
</dbReference>
<evidence type="ECO:0000313" key="7">
    <source>
        <dbReference type="Ensembl" id="ENSPMRP00000014806.1"/>
    </source>
</evidence>
<reference evidence="7" key="2">
    <citation type="submission" date="2025-08" db="UniProtKB">
        <authorList>
            <consortium name="Ensembl"/>
        </authorList>
    </citation>
    <scope>IDENTIFICATION</scope>
</reference>
<dbReference type="GeneTree" id="ENSGT01050000244855"/>
<feature type="compositionally biased region" description="Polar residues" evidence="3">
    <location>
        <begin position="16"/>
        <end position="33"/>
    </location>
</feature>
<feature type="region of interest" description="Disordered" evidence="3">
    <location>
        <begin position="421"/>
        <end position="464"/>
    </location>
</feature>
<feature type="domain" description="SCAN box" evidence="5">
    <location>
        <begin position="369"/>
        <end position="410"/>
    </location>
</feature>
<evidence type="ECO:0000313" key="8">
    <source>
        <dbReference type="Proteomes" id="UP000472272"/>
    </source>
</evidence>
<accession>A0A670ISR5</accession>
<dbReference type="Ensembl" id="ENSPMRT00000015816.1">
    <property type="protein sequence ID" value="ENSPMRP00000014806.1"/>
    <property type="gene ID" value="ENSPMRG00000009880.1"/>
</dbReference>
<dbReference type="InterPro" id="IPR041588">
    <property type="entry name" value="Integrase_H2C2"/>
</dbReference>
<dbReference type="PROSITE" id="PS50994">
    <property type="entry name" value="INTEGRASE"/>
    <property type="match status" value="1"/>
</dbReference>
<feature type="compositionally biased region" description="Basic and acidic residues" evidence="3">
    <location>
        <begin position="46"/>
        <end position="64"/>
    </location>
</feature>
<dbReference type="GO" id="GO:0008270">
    <property type="term" value="F:zinc ion binding"/>
    <property type="evidence" value="ECO:0007669"/>
    <property type="project" value="UniProtKB-KW"/>
</dbReference>
<reference evidence="7" key="3">
    <citation type="submission" date="2025-09" db="UniProtKB">
        <authorList>
            <consortium name="Ensembl"/>
        </authorList>
    </citation>
    <scope>IDENTIFICATION</scope>
</reference>
<dbReference type="InterPro" id="IPR038269">
    <property type="entry name" value="SCAN_sf"/>
</dbReference>
<evidence type="ECO:0000259" key="6">
    <source>
        <dbReference type="PROSITE" id="PS50994"/>
    </source>
</evidence>
<feature type="region of interest" description="Disordered" evidence="3">
    <location>
        <begin position="1"/>
        <end position="95"/>
    </location>
</feature>
<feature type="region of interest" description="Disordered" evidence="3">
    <location>
        <begin position="154"/>
        <end position="176"/>
    </location>
</feature>
<protein>
    <recommendedName>
        <fullName evidence="1">Gypsy retrotransposon integrase-like protein 1</fullName>
    </recommendedName>
</protein>
<dbReference type="InterPro" id="IPR050951">
    <property type="entry name" value="Retrovirus_Pol_polyprotein"/>
</dbReference>
<dbReference type="InterPro" id="IPR012337">
    <property type="entry name" value="RNaseH-like_sf"/>
</dbReference>
<dbReference type="InterPro" id="IPR001878">
    <property type="entry name" value="Znf_CCHC"/>
</dbReference>
<dbReference type="AlphaFoldDB" id="A0A670ISR5"/>